<name>A0A317XRS3_9BASI</name>
<dbReference type="EMBL" id="KZ819192">
    <property type="protein sequence ID" value="PWZ00580.1"/>
    <property type="molecule type" value="Genomic_DNA"/>
</dbReference>
<feature type="compositionally biased region" description="Basic and acidic residues" evidence="5">
    <location>
        <begin position="706"/>
        <end position="721"/>
    </location>
</feature>
<evidence type="ECO:0000256" key="3">
    <source>
        <dbReference type="ARBA" id="ARBA00038335"/>
    </source>
</evidence>
<dbReference type="PANTHER" id="PTHR44267:SF1">
    <property type="entry name" value="WD REPEAT-CONTAINING PROTEIN 43"/>
    <property type="match status" value="1"/>
</dbReference>
<dbReference type="Gene3D" id="2.130.10.10">
    <property type="entry name" value="YVTN repeat-like/Quinoprotein amine dehydrogenase"/>
    <property type="match status" value="1"/>
</dbReference>
<comment type="similarity">
    <text evidence="3">Belongs to the UTP5 family.</text>
</comment>
<dbReference type="Pfam" id="PF04003">
    <property type="entry name" value="Utp12"/>
    <property type="match status" value="1"/>
</dbReference>
<dbReference type="PANTHER" id="PTHR44267">
    <property type="entry name" value="WD REPEAT-CONTAINING PROTEIN 43"/>
    <property type="match status" value="1"/>
</dbReference>
<dbReference type="GO" id="GO:0000462">
    <property type="term" value="P:maturation of SSU-rRNA from tricistronic rRNA transcript (SSU-rRNA, 5.8S rRNA, LSU-rRNA)"/>
    <property type="evidence" value="ECO:0007669"/>
    <property type="project" value="TreeGrafter"/>
</dbReference>
<keyword evidence="4" id="KW-0853">WD repeat</keyword>
<evidence type="ECO:0000313" key="8">
    <source>
        <dbReference type="Proteomes" id="UP000246740"/>
    </source>
</evidence>
<dbReference type="SMART" id="SM00320">
    <property type="entry name" value="WD40"/>
    <property type="match status" value="2"/>
</dbReference>
<reference evidence="7 8" key="1">
    <citation type="journal article" date="2018" name="Mol. Biol. Evol.">
        <title>Broad Genomic Sampling Reveals a Smut Pathogenic Ancestry of the Fungal Clade Ustilaginomycotina.</title>
        <authorList>
            <person name="Kijpornyongpan T."/>
            <person name="Mondo S.J."/>
            <person name="Barry K."/>
            <person name="Sandor L."/>
            <person name="Lee J."/>
            <person name="Lipzen A."/>
            <person name="Pangilinan J."/>
            <person name="LaButti K."/>
            <person name="Hainaut M."/>
            <person name="Henrissat B."/>
            <person name="Grigoriev I.V."/>
            <person name="Spatafora J.W."/>
            <person name="Aime M.C."/>
        </authorList>
    </citation>
    <scope>NUCLEOTIDE SEQUENCE [LARGE SCALE GENOMIC DNA]</scope>
    <source>
        <strain evidence="7 8">MCA 3645</strain>
    </source>
</reference>
<sequence>MVKNKAPKPSKSRPVSTSELNQPLLPSAGAATASTASCSFSPAPDHDLFAHISNQVHQQRLRIYNASAAAASTSQLVTDFLLNSLGDAACLSSRWVRLQTKAGKSAKRRKHDGASADDAASSSSQLLLALGLSSGRIHLLNPALAQSVAVLDASSAAGSSSSSSTNAGIVSLAFSESSRTLFACSKNGWISSFSLADLKLGADVTPARPSSSFRPDAKSAVQLIAAQDSLVLSAHHSISLTDAASASSSTDAKPRTSFTGHASPVTHLEWVSKNSFVSAGDGDRVVSVWSFDDKTTSGRATATAALDGPVRALSVQRASKTTPRTLITIITQTGSVRVYGLPTDGAGTSSDASPSKRKGAVLPALELLATSSADDTSSAAASGAEYIDARLVADQLRLARLIRGAKVSIESVTVADAKSGGLRKSIALPKTGSKLASSDGGVLSADASEAQLTGGSAPTQRFADAPMRPQGLDDAEIATSLEEAGIVSSASKGADAEPSLAQRLRALGFNDPSMGLDEDEDVDMLTSKKQQGGVMTEASLASSLSQALHSGDTSLLTSCLNHNDPVLIRNTVRKISGPLSVRLLEECVSRLNGVGGSHVSRGSMGSQKARGLMEWVRATLLNHMGYLMSLPNLVSRLSGLHATLSSRLATHERLLALNGRLELVLSQIEARAAYMAQAKSNQIQVQGVKFGGKGNGKATSVSAKRSALDESSRREGKKWVEDSDDDDDSQDGMDVDEDGVLVRGEDDEEGDVQNIALGADDSDDDDDDDDEDDDVITIKRRRARNGRMSDGNTSADSDEEDDDEEEEETAELGGSDDEDDEEDDIEEIEDEDEDDEEEEDDESELEGEGASDMEDDEEEEYDEEDEGRGGANGMFDLEAEEGTDEDDEE</sequence>
<dbReference type="InterPro" id="IPR007148">
    <property type="entry name" value="SSU_processome_Utp12"/>
</dbReference>
<dbReference type="GO" id="GO:0032040">
    <property type="term" value="C:small-subunit processome"/>
    <property type="evidence" value="ECO:0007669"/>
    <property type="project" value="UniProtKB-ARBA"/>
</dbReference>
<dbReference type="FunCoup" id="A0A317XRS3">
    <property type="interactions" value="459"/>
</dbReference>
<feature type="domain" description="Small-subunit processome Utp12" evidence="6">
    <location>
        <begin position="552"/>
        <end position="665"/>
    </location>
</feature>
<dbReference type="OrthoDB" id="30195at2759"/>
<protein>
    <submittedName>
        <fullName evidence="7">NUC189-domain-containing protein</fullName>
    </submittedName>
</protein>
<dbReference type="InterPro" id="IPR015943">
    <property type="entry name" value="WD40/YVTN_repeat-like_dom_sf"/>
</dbReference>
<feature type="compositionally biased region" description="Acidic residues" evidence="5">
    <location>
        <begin position="722"/>
        <end position="751"/>
    </location>
</feature>
<dbReference type="InterPro" id="IPR052414">
    <property type="entry name" value="U3_snoRNA-assoc_WDR"/>
</dbReference>
<gene>
    <name evidence="7" type="ORF">BCV70DRAFT_199851</name>
</gene>
<feature type="region of interest" description="Disordered" evidence="5">
    <location>
        <begin position="690"/>
        <end position="889"/>
    </location>
</feature>
<evidence type="ECO:0000313" key="7">
    <source>
        <dbReference type="EMBL" id="PWZ00580.1"/>
    </source>
</evidence>
<dbReference type="Proteomes" id="UP000246740">
    <property type="component" value="Unassembled WGS sequence"/>
</dbReference>
<keyword evidence="8" id="KW-1185">Reference proteome</keyword>
<dbReference type="PROSITE" id="PS50294">
    <property type="entry name" value="WD_REPEATS_REGION"/>
    <property type="match status" value="1"/>
</dbReference>
<feature type="compositionally biased region" description="Basic residues" evidence="5">
    <location>
        <begin position="1"/>
        <end position="11"/>
    </location>
</feature>
<feature type="repeat" description="WD" evidence="4">
    <location>
        <begin position="258"/>
        <end position="299"/>
    </location>
</feature>
<feature type="compositionally biased region" description="Acidic residues" evidence="5">
    <location>
        <begin position="877"/>
        <end position="889"/>
    </location>
</feature>
<dbReference type="SUPFAM" id="SSF50978">
    <property type="entry name" value="WD40 repeat-like"/>
    <property type="match status" value="1"/>
</dbReference>
<organism evidence="7 8">
    <name type="scientific">Testicularia cyperi</name>
    <dbReference type="NCBI Taxonomy" id="1882483"/>
    <lineage>
        <taxon>Eukaryota</taxon>
        <taxon>Fungi</taxon>
        <taxon>Dikarya</taxon>
        <taxon>Basidiomycota</taxon>
        <taxon>Ustilaginomycotina</taxon>
        <taxon>Ustilaginomycetes</taxon>
        <taxon>Ustilaginales</taxon>
        <taxon>Anthracoideaceae</taxon>
        <taxon>Testicularia</taxon>
    </lineage>
</organism>
<dbReference type="PROSITE" id="PS50082">
    <property type="entry name" value="WD_REPEATS_2"/>
    <property type="match status" value="1"/>
</dbReference>
<dbReference type="STRING" id="1882483.A0A317XRS3"/>
<comment type="subcellular location">
    <subcellularLocation>
        <location evidence="1">Nucleus</location>
    </subcellularLocation>
</comment>
<feature type="region of interest" description="Disordered" evidence="5">
    <location>
        <begin position="446"/>
        <end position="467"/>
    </location>
</feature>
<feature type="compositionally biased region" description="Acidic residues" evidence="5">
    <location>
        <begin position="796"/>
        <end position="866"/>
    </location>
</feature>
<keyword evidence="2" id="KW-0539">Nucleus</keyword>
<evidence type="ECO:0000256" key="2">
    <source>
        <dbReference type="ARBA" id="ARBA00023242"/>
    </source>
</evidence>
<evidence type="ECO:0000256" key="5">
    <source>
        <dbReference type="SAM" id="MobiDB-lite"/>
    </source>
</evidence>
<dbReference type="InterPro" id="IPR001680">
    <property type="entry name" value="WD40_rpt"/>
</dbReference>
<evidence type="ECO:0000256" key="1">
    <source>
        <dbReference type="ARBA" id="ARBA00004123"/>
    </source>
</evidence>
<dbReference type="AlphaFoldDB" id="A0A317XRS3"/>
<evidence type="ECO:0000259" key="6">
    <source>
        <dbReference type="Pfam" id="PF04003"/>
    </source>
</evidence>
<dbReference type="InterPro" id="IPR036322">
    <property type="entry name" value="WD40_repeat_dom_sf"/>
</dbReference>
<feature type="compositionally biased region" description="Acidic residues" evidence="5">
    <location>
        <begin position="760"/>
        <end position="775"/>
    </location>
</feature>
<accession>A0A317XRS3</accession>
<dbReference type="InParanoid" id="A0A317XRS3"/>
<proteinExistence type="inferred from homology"/>
<feature type="compositionally biased region" description="Polar residues" evidence="5">
    <location>
        <begin position="450"/>
        <end position="459"/>
    </location>
</feature>
<evidence type="ECO:0000256" key="4">
    <source>
        <dbReference type="PROSITE-ProRule" id="PRU00221"/>
    </source>
</evidence>
<feature type="region of interest" description="Disordered" evidence="5">
    <location>
        <begin position="1"/>
        <end position="23"/>
    </location>
</feature>